<dbReference type="CDD" id="cd06558">
    <property type="entry name" value="crotonase-like"/>
    <property type="match status" value="1"/>
</dbReference>
<evidence type="ECO:0000313" key="3">
    <source>
        <dbReference type="Proteomes" id="UP000596427"/>
    </source>
</evidence>
<protein>
    <submittedName>
        <fullName evidence="2">Enoyl-CoA hydratase/isomerase family protein</fullName>
    </submittedName>
</protein>
<dbReference type="Pfam" id="PF01575">
    <property type="entry name" value="MaoC_dehydratas"/>
    <property type="match status" value="1"/>
</dbReference>
<dbReference type="Gene3D" id="3.10.129.10">
    <property type="entry name" value="Hotdog Thioesterase"/>
    <property type="match status" value="1"/>
</dbReference>
<dbReference type="InterPro" id="IPR029069">
    <property type="entry name" value="HotDog_dom_sf"/>
</dbReference>
<dbReference type="InterPro" id="IPR052342">
    <property type="entry name" value="MCH/BMMD"/>
</dbReference>
<evidence type="ECO:0000259" key="1">
    <source>
        <dbReference type="Pfam" id="PF01575"/>
    </source>
</evidence>
<dbReference type="InterPro" id="IPR002539">
    <property type="entry name" value="MaoC-like_dom"/>
</dbReference>
<keyword evidence="3" id="KW-1185">Reference proteome</keyword>
<dbReference type="SUPFAM" id="SSF52096">
    <property type="entry name" value="ClpP/crotonase"/>
    <property type="match status" value="1"/>
</dbReference>
<evidence type="ECO:0000313" key="2">
    <source>
        <dbReference type="EMBL" id="QRG07349.1"/>
    </source>
</evidence>
<reference evidence="2 3" key="1">
    <citation type="submission" date="2020-10" db="EMBL/GenBank/DDBJ databases">
        <title>Degradation of 1,4-Dioxane by Xanthobacter sp. YN2, via a Novel Group-2 Soluble Di-Iron Monooxygenase.</title>
        <authorList>
            <person name="Ma F."/>
            <person name="Wang Y."/>
            <person name="Yang J."/>
            <person name="Guo H."/>
            <person name="Su D."/>
            <person name="Yu L."/>
        </authorList>
    </citation>
    <scope>NUCLEOTIDE SEQUENCE [LARGE SCALE GENOMIC DNA]</scope>
    <source>
        <strain evidence="2 3">YN2</strain>
    </source>
</reference>
<sequence>MGRHYEDFETGEIIETPRRTIVDADIFAFAGLTSDFNPLHTDDVFAAESDFGGRIAHGPMLIGMAFGFGARAGLFDGTVLGLLALEWTFAAPVRPSDTIGARISVLGKRATRKPDRGVVDFQFDLVNQDGTAVQSGRAKILMKARSVLACPLEAQEALLSLAAVKRSGAPVVATDGASLWDFGDGVGCFEIHTKMNAFDDSVLDALEQALEIGPRTFRALVIGNEDPRTFSAGGNLRVLLGAIEASDLAGFEAFIARGQTAFSTIRRSPIPVVGAAFGFALGGGCEILLHCDAIVAHAELKAGLPETRVGLLPGWGGCTQLLLRHADRQGSDDEPFRIVEGAFESLMSGGISTSAEDARDLLILRAADPIVPQRERLLGKAKERALGLANTGYAAPGPRTLALGGAASRSRLLEMAREGRLAGDLTETDEVIAGHLATVLTADAAEQPASEDLLMRLEREALRDLARTTATRARIAHMLASGVPLRN</sequence>
<organism evidence="2 3">
    <name type="scientific">Xanthobacter dioxanivorans</name>
    <dbReference type="NCBI Taxonomy" id="2528964"/>
    <lineage>
        <taxon>Bacteria</taxon>
        <taxon>Pseudomonadati</taxon>
        <taxon>Pseudomonadota</taxon>
        <taxon>Alphaproteobacteria</taxon>
        <taxon>Hyphomicrobiales</taxon>
        <taxon>Xanthobacteraceae</taxon>
        <taxon>Xanthobacter</taxon>
    </lineage>
</organism>
<dbReference type="Gene3D" id="3.90.226.10">
    <property type="entry name" value="2-enoyl-CoA Hydratase, Chain A, domain 1"/>
    <property type="match status" value="1"/>
</dbReference>
<dbReference type="Proteomes" id="UP000596427">
    <property type="component" value="Chromosome"/>
</dbReference>
<accession>A0A974PPG3</accession>
<dbReference type="Pfam" id="PF00378">
    <property type="entry name" value="ECH_1"/>
    <property type="match status" value="1"/>
</dbReference>
<gene>
    <name evidence="2" type="ORF">EZH22_02700</name>
</gene>
<proteinExistence type="predicted"/>
<dbReference type="KEGG" id="xdi:EZH22_02700"/>
<dbReference type="PANTHER" id="PTHR43664">
    <property type="entry name" value="MONOAMINE OXIDASE-RELATED"/>
    <property type="match status" value="1"/>
</dbReference>
<dbReference type="AlphaFoldDB" id="A0A974PPG3"/>
<dbReference type="PANTHER" id="PTHR43664:SF1">
    <property type="entry name" value="BETA-METHYLMALYL-COA DEHYDRATASE"/>
    <property type="match status" value="1"/>
</dbReference>
<feature type="domain" description="MaoC-like" evidence="1">
    <location>
        <begin position="11"/>
        <end position="117"/>
    </location>
</feature>
<dbReference type="InterPro" id="IPR001753">
    <property type="entry name" value="Enoyl-CoA_hydra/iso"/>
</dbReference>
<dbReference type="InterPro" id="IPR029045">
    <property type="entry name" value="ClpP/crotonase-like_dom_sf"/>
</dbReference>
<dbReference type="RefSeq" id="WP_203194263.1">
    <property type="nucleotide sequence ID" value="NZ_CP063362.1"/>
</dbReference>
<dbReference type="SUPFAM" id="SSF54637">
    <property type="entry name" value="Thioesterase/thiol ester dehydrase-isomerase"/>
    <property type="match status" value="1"/>
</dbReference>
<dbReference type="EMBL" id="CP063362">
    <property type="protein sequence ID" value="QRG07349.1"/>
    <property type="molecule type" value="Genomic_DNA"/>
</dbReference>
<name>A0A974PPG3_9HYPH</name>
<dbReference type="GO" id="GO:0003824">
    <property type="term" value="F:catalytic activity"/>
    <property type="evidence" value="ECO:0007669"/>
    <property type="project" value="UniProtKB-ARBA"/>
</dbReference>